<keyword evidence="3" id="KW-1185">Reference proteome</keyword>
<evidence type="ECO:0000256" key="1">
    <source>
        <dbReference type="SAM" id="SignalP"/>
    </source>
</evidence>
<evidence type="ECO:0000313" key="3">
    <source>
        <dbReference type="Proteomes" id="UP000327044"/>
    </source>
</evidence>
<keyword evidence="1" id="KW-0732">Signal</keyword>
<comment type="caution">
    <text evidence="2">The sequence shown here is derived from an EMBL/GenBank/DDBJ whole genome shotgun (WGS) entry which is preliminary data.</text>
</comment>
<reference evidence="2 3" key="1">
    <citation type="journal article" date="2018" name="Elife">
        <title>Firefly genomes illuminate parallel origins of bioluminescence in beetles.</title>
        <authorList>
            <person name="Fallon T.R."/>
            <person name="Lower S.E."/>
            <person name="Chang C.H."/>
            <person name="Bessho-Uehara M."/>
            <person name="Martin G.J."/>
            <person name="Bewick A.J."/>
            <person name="Behringer M."/>
            <person name="Debat H.J."/>
            <person name="Wong I."/>
            <person name="Day J.C."/>
            <person name="Suvorov A."/>
            <person name="Silva C.J."/>
            <person name="Stanger-Hall K.F."/>
            <person name="Hall D.W."/>
            <person name="Schmitz R.J."/>
            <person name="Nelson D.R."/>
            <person name="Lewis S.M."/>
            <person name="Shigenobu S."/>
            <person name="Bybee S.M."/>
            <person name="Larracuente A.M."/>
            <person name="Oba Y."/>
            <person name="Weng J.K."/>
        </authorList>
    </citation>
    <scope>NUCLEOTIDE SEQUENCE [LARGE SCALE GENOMIC DNA]</scope>
    <source>
        <strain evidence="2">1611_PpyrPB1</strain>
        <tissue evidence="2">Whole body</tissue>
    </source>
</reference>
<organism evidence="2 3">
    <name type="scientific">Photinus pyralis</name>
    <name type="common">Common eastern firefly</name>
    <name type="synonym">Lampyris pyralis</name>
    <dbReference type="NCBI Taxonomy" id="7054"/>
    <lineage>
        <taxon>Eukaryota</taxon>
        <taxon>Metazoa</taxon>
        <taxon>Ecdysozoa</taxon>
        <taxon>Arthropoda</taxon>
        <taxon>Hexapoda</taxon>
        <taxon>Insecta</taxon>
        <taxon>Pterygota</taxon>
        <taxon>Neoptera</taxon>
        <taxon>Endopterygota</taxon>
        <taxon>Coleoptera</taxon>
        <taxon>Polyphaga</taxon>
        <taxon>Elateriformia</taxon>
        <taxon>Elateroidea</taxon>
        <taxon>Lampyridae</taxon>
        <taxon>Lampyrinae</taxon>
        <taxon>Photinus</taxon>
    </lineage>
</organism>
<name>A0A5N4AGI6_PHOPY</name>
<evidence type="ECO:0000313" key="2">
    <source>
        <dbReference type="EMBL" id="KAB0796396.1"/>
    </source>
</evidence>
<dbReference type="AlphaFoldDB" id="A0A5N4AGI6"/>
<dbReference type="Proteomes" id="UP000327044">
    <property type="component" value="Unassembled WGS sequence"/>
</dbReference>
<evidence type="ECO:0008006" key="4">
    <source>
        <dbReference type="Google" id="ProtNLM"/>
    </source>
</evidence>
<proteinExistence type="predicted"/>
<feature type="chain" id="PRO_5024315089" description="Protein sleepless" evidence="1">
    <location>
        <begin position="26"/>
        <end position="116"/>
    </location>
</feature>
<gene>
    <name evidence="2" type="ORF">PPYR_10457</name>
</gene>
<accession>A0A5N4AGI6</accession>
<dbReference type="InParanoid" id="A0A5N4AGI6"/>
<protein>
    <recommendedName>
        <fullName evidence="4">Protein sleepless</fullName>
    </recommendedName>
</protein>
<sequence>MSIVTMYLKLVLVSVGLMCISVASGGATRKCNFCFGRSDDSPGDLSNCRNFVNVTGTIQCSRNFCVTMFGTATVNEKTIQVARRSCGNDCDWLKKNAIADLYCSDCTNDYCNDDKF</sequence>
<feature type="signal peptide" evidence="1">
    <location>
        <begin position="1"/>
        <end position="25"/>
    </location>
</feature>
<dbReference type="EMBL" id="VVIM01000007">
    <property type="protein sequence ID" value="KAB0796396.1"/>
    <property type="molecule type" value="Genomic_DNA"/>
</dbReference>